<organism evidence="3 4">
    <name type="scientific">Caenorhabditis auriculariae</name>
    <dbReference type="NCBI Taxonomy" id="2777116"/>
    <lineage>
        <taxon>Eukaryota</taxon>
        <taxon>Metazoa</taxon>
        <taxon>Ecdysozoa</taxon>
        <taxon>Nematoda</taxon>
        <taxon>Chromadorea</taxon>
        <taxon>Rhabditida</taxon>
        <taxon>Rhabditina</taxon>
        <taxon>Rhabditomorpha</taxon>
        <taxon>Rhabditoidea</taxon>
        <taxon>Rhabditidae</taxon>
        <taxon>Peloderinae</taxon>
        <taxon>Caenorhabditis</taxon>
    </lineage>
</organism>
<keyword evidence="4" id="KW-1185">Reference proteome</keyword>
<dbReference type="Pfam" id="PF24888">
    <property type="entry name" value="DUF7741"/>
    <property type="match status" value="1"/>
</dbReference>
<evidence type="ECO:0000256" key="1">
    <source>
        <dbReference type="SAM" id="MobiDB-lite"/>
    </source>
</evidence>
<evidence type="ECO:0000259" key="2">
    <source>
        <dbReference type="Pfam" id="PF24888"/>
    </source>
</evidence>
<proteinExistence type="predicted"/>
<evidence type="ECO:0000313" key="3">
    <source>
        <dbReference type="EMBL" id="CAD6195137.1"/>
    </source>
</evidence>
<protein>
    <recommendedName>
        <fullName evidence="2">DUF7741 domain-containing protein</fullName>
    </recommendedName>
</protein>
<dbReference type="Proteomes" id="UP000835052">
    <property type="component" value="Unassembled WGS sequence"/>
</dbReference>
<comment type="caution">
    <text evidence="3">The sequence shown here is derived from an EMBL/GenBank/DDBJ whole genome shotgun (WGS) entry which is preliminary data.</text>
</comment>
<evidence type="ECO:0000313" key="4">
    <source>
        <dbReference type="Proteomes" id="UP000835052"/>
    </source>
</evidence>
<sequence>MNVVGSWRRRSGKEEEDDEEEKNGRRTRNGGKEMRKDPKKMIPLALLLAMSWSTVLGQNVVCFECYGNSSSQGQFCSIDKLCVDHSCFFEYSADGVWSAGCSSETASSTVLQCSLLDSGNKCTCNTDFCNSLDAAKEVAGIHSSIASKPLRAFRSKAAAESVDSSPGIAFAVPNSPMIYCHQCGNVTVGSESRDIPCDLHHTCQGNYCVMKRGQSPYAYCGTIWEGEEDPACTKYPDQPERCICEGQMCNVLLSPQTFADAGQLGPVLITEPPPTLAQPVAPNVPPTAPPGKKCKNGKFSPNNQAVFMGEKLKDVILNGFGSDSGAIQNFEDDVNDHICNYSEDDDDEASKK</sequence>
<dbReference type="OrthoDB" id="5845881at2759"/>
<dbReference type="EMBL" id="CAJGYM010000051">
    <property type="protein sequence ID" value="CAD6195137.1"/>
    <property type="molecule type" value="Genomic_DNA"/>
</dbReference>
<feature type="domain" description="DUF7741" evidence="2">
    <location>
        <begin position="178"/>
        <end position="252"/>
    </location>
</feature>
<gene>
    <name evidence="3" type="ORF">CAUJ_LOCUS11056</name>
</gene>
<feature type="region of interest" description="Disordered" evidence="1">
    <location>
        <begin position="1"/>
        <end position="36"/>
    </location>
</feature>
<reference evidence="3" key="1">
    <citation type="submission" date="2020-10" db="EMBL/GenBank/DDBJ databases">
        <authorList>
            <person name="Kikuchi T."/>
        </authorList>
    </citation>
    <scope>NUCLEOTIDE SEQUENCE</scope>
    <source>
        <strain evidence="3">NKZ352</strain>
    </source>
</reference>
<accession>A0A8S1HJ63</accession>
<name>A0A8S1HJ63_9PELO</name>
<dbReference type="InterPro" id="IPR056643">
    <property type="entry name" value="DUF7741"/>
</dbReference>
<dbReference type="AlphaFoldDB" id="A0A8S1HJ63"/>